<sequence length="150" mass="16705">MTREELGAKVRRLQQAVAEVHGHTHLDGVTVRTDSNGRLTELGIAHDAWARGPEALADLITRVCRDTAQEVQIRSTAIMAELRDDPIVARIADATIDSVSAPETHVPVTSDPRSRELSQPYSMFPAEQIPTPDSVDRPVDDYFHRKSWLE</sequence>
<accession>A0ABZ2PR36</accession>
<dbReference type="InterPro" id="IPR036894">
    <property type="entry name" value="YbaB-like_sf"/>
</dbReference>
<dbReference type="Proteomes" id="UP001432000">
    <property type="component" value="Chromosome"/>
</dbReference>
<name>A0ABZ2PR36_9NOCA</name>
<dbReference type="Gene3D" id="3.30.1310.10">
    <property type="entry name" value="Nucleoid-associated protein YbaB-like domain"/>
    <property type="match status" value="1"/>
</dbReference>
<proteinExistence type="predicted"/>
<evidence type="ECO:0000313" key="2">
    <source>
        <dbReference type="Proteomes" id="UP001432000"/>
    </source>
</evidence>
<organism evidence="1 2">
    <name type="scientific">Rhodococcus sovatensis</name>
    <dbReference type="NCBI Taxonomy" id="1805840"/>
    <lineage>
        <taxon>Bacteria</taxon>
        <taxon>Bacillati</taxon>
        <taxon>Actinomycetota</taxon>
        <taxon>Actinomycetes</taxon>
        <taxon>Mycobacteriales</taxon>
        <taxon>Nocardiaceae</taxon>
        <taxon>Rhodococcus</taxon>
    </lineage>
</organism>
<dbReference type="RefSeq" id="WP_338890487.1">
    <property type="nucleotide sequence ID" value="NZ_CP147846.1"/>
</dbReference>
<keyword evidence="2" id="KW-1185">Reference proteome</keyword>
<dbReference type="SUPFAM" id="SSF82607">
    <property type="entry name" value="YbaB-like"/>
    <property type="match status" value="1"/>
</dbReference>
<evidence type="ECO:0000313" key="1">
    <source>
        <dbReference type="EMBL" id="WXG69608.1"/>
    </source>
</evidence>
<protein>
    <recommendedName>
        <fullName evidence="3">YbaB/EbfC DNA-binding family protein</fullName>
    </recommendedName>
</protein>
<dbReference type="EMBL" id="CP147846">
    <property type="protein sequence ID" value="WXG69608.1"/>
    <property type="molecule type" value="Genomic_DNA"/>
</dbReference>
<evidence type="ECO:0008006" key="3">
    <source>
        <dbReference type="Google" id="ProtNLM"/>
    </source>
</evidence>
<reference evidence="1 2" key="1">
    <citation type="submission" date="2024-03" db="EMBL/GenBank/DDBJ databases">
        <title>Natural products discovery in diverse microorganisms through a two-stage MS feature dereplication strategy.</title>
        <authorList>
            <person name="Zhang R."/>
        </authorList>
    </citation>
    <scope>NUCLEOTIDE SEQUENCE [LARGE SCALE GENOMIC DNA]</scope>
    <source>
        <strain evidence="1 2">18930</strain>
    </source>
</reference>
<gene>
    <name evidence="1" type="ORF">WDS16_03355</name>
</gene>